<comment type="similarity">
    <text evidence="1">Belongs to the AIM41 family.</text>
</comment>
<gene>
    <name evidence="1" type="primary">AIM41</name>
    <name evidence="2" type="ORF">HK105_209216</name>
</gene>
<dbReference type="SUPFAM" id="SSF89095">
    <property type="entry name" value="GatB/YqeY motif"/>
    <property type="match status" value="1"/>
</dbReference>
<protein>
    <recommendedName>
        <fullName evidence="1">Altered inheritance of mitochondria protein 41</fullName>
    </recommendedName>
</protein>
<accession>A0ABR4MVN3</accession>
<comment type="subcellular location">
    <subcellularLocation>
        <location evidence="1">Mitochondrion</location>
    </subcellularLocation>
</comment>
<dbReference type="InterPro" id="IPR042184">
    <property type="entry name" value="YqeY/Aim41_N"/>
</dbReference>
<name>A0ABR4MVN3_9FUNG</name>
<dbReference type="PANTHER" id="PTHR28055:SF1">
    <property type="entry name" value="ALTERED INHERITANCE OF MITOCHONDRIA PROTEIN 41, MITOCHONDRIAL"/>
    <property type="match status" value="1"/>
</dbReference>
<dbReference type="Proteomes" id="UP001527925">
    <property type="component" value="Unassembled WGS sequence"/>
</dbReference>
<evidence type="ECO:0000313" key="3">
    <source>
        <dbReference type="Proteomes" id="UP001527925"/>
    </source>
</evidence>
<dbReference type="PANTHER" id="PTHR28055">
    <property type="entry name" value="ALTERED INHERITANCE OF MITOCHONDRIA PROTEIN 41, MITOCHONDRIAL"/>
    <property type="match status" value="1"/>
</dbReference>
<proteinExistence type="inferred from homology"/>
<dbReference type="InterPro" id="IPR003789">
    <property type="entry name" value="Asn/Gln_tRNA_amidoTrase-B-like"/>
</dbReference>
<organism evidence="2 3">
    <name type="scientific">Polyrhizophydium stewartii</name>
    <dbReference type="NCBI Taxonomy" id="2732419"/>
    <lineage>
        <taxon>Eukaryota</taxon>
        <taxon>Fungi</taxon>
        <taxon>Fungi incertae sedis</taxon>
        <taxon>Chytridiomycota</taxon>
        <taxon>Chytridiomycota incertae sedis</taxon>
        <taxon>Chytridiomycetes</taxon>
        <taxon>Rhizophydiales</taxon>
        <taxon>Rhizophydiales incertae sedis</taxon>
        <taxon>Polyrhizophydium</taxon>
    </lineage>
</organism>
<dbReference type="Gene3D" id="1.10.10.410">
    <property type="match status" value="1"/>
</dbReference>
<evidence type="ECO:0000313" key="2">
    <source>
        <dbReference type="EMBL" id="KAL2911327.1"/>
    </source>
</evidence>
<dbReference type="Gene3D" id="1.10.1510.10">
    <property type="entry name" value="Uncharacterised protein YqeY/AIM41 PF09424, N-terminal domain"/>
    <property type="match status" value="1"/>
</dbReference>
<evidence type="ECO:0000256" key="1">
    <source>
        <dbReference type="RuleBase" id="RU365099"/>
    </source>
</evidence>
<dbReference type="InterPro" id="IPR023168">
    <property type="entry name" value="GatB_Yqey_C_2"/>
</dbReference>
<dbReference type="EMBL" id="JADGIZ020000122">
    <property type="protein sequence ID" value="KAL2911327.1"/>
    <property type="molecule type" value="Genomic_DNA"/>
</dbReference>
<reference evidence="2 3" key="1">
    <citation type="submission" date="2023-09" db="EMBL/GenBank/DDBJ databases">
        <title>Pangenome analysis of Batrachochytrium dendrobatidis and related Chytrids.</title>
        <authorList>
            <person name="Yacoub M.N."/>
            <person name="Stajich J.E."/>
            <person name="James T.Y."/>
        </authorList>
    </citation>
    <scope>NUCLEOTIDE SEQUENCE [LARGE SCALE GENOMIC DNA]</scope>
    <source>
        <strain evidence="2 3">JEL0888</strain>
    </source>
</reference>
<sequence length="160" mass="16897">MFTAGADAVEQANAEFKAGIKNELKAAMKGGDKAATAVLKSLLSDLTYAEKSPQDKGVSAVTILRRSIKRRQESAASFRAGARDDLAVAEEAEAAILERFLPKQMSEDEIAAVVAQVRDRIGAKGAGDLGKVMKVLNAEIDASVAPRKLVSEVAKRVLSA</sequence>
<comment type="caution">
    <text evidence="2">The sequence shown here is derived from an EMBL/GenBank/DDBJ whole genome shotgun (WGS) entry which is preliminary data.</text>
</comment>
<keyword evidence="1" id="KW-0496">Mitochondrion</keyword>
<keyword evidence="3" id="KW-1185">Reference proteome</keyword>
<dbReference type="Pfam" id="PF09424">
    <property type="entry name" value="YqeY"/>
    <property type="match status" value="1"/>
</dbReference>
<dbReference type="InterPro" id="IPR019004">
    <property type="entry name" value="YqeY/Aim41"/>
</dbReference>